<proteinExistence type="predicted"/>
<organism evidence="2 3">
    <name type="scientific">Austropuccinia psidii MF-1</name>
    <dbReference type="NCBI Taxonomy" id="1389203"/>
    <lineage>
        <taxon>Eukaryota</taxon>
        <taxon>Fungi</taxon>
        <taxon>Dikarya</taxon>
        <taxon>Basidiomycota</taxon>
        <taxon>Pucciniomycotina</taxon>
        <taxon>Pucciniomycetes</taxon>
        <taxon>Pucciniales</taxon>
        <taxon>Sphaerophragmiaceae</taxon>
        <taxon>Austropuccinia</taxon>
    </lineage>
</organism>
<gene>
    <name evidence="2" type="ORF">O181_043893</name>
</gene>
<dbReference type="AlphaFoldDB" id="A0A9Q3DP26"/>
<keyword evidence="3" id="KW-1185">Reference proteome</keyword>
<dbReference type="EMBL" id="AVOT02017771">
    <property type="protein sequence ID" value="MBW0504178.1"/>
    <property type="molecule type" value="Genomic_DNA"/>
</dbReference>
<feature type="region of interest" description="Disordered" evidence="1">
    <location>
        <begin position="1"/>
        <end position="37"/>
    </location>
</feature>
<name>A0A9Q3DP26_9BASI</name>
<sequence length="204" mass="22960">MSKKGEINEIDIEKEPDGQKEDVIEDNSDDKSSTFSESSKDIENLNFMFEIMEFYSYLPQITNSKLDLSKINYAQLMKTKPNRGKGYTAGDSCIKEVVIDKKPTKLLSDPGALFPCVGKSFLGNCVANLEDQLLLIDGIKFNSASNPMKELGLFKTTVIFTHINGNLRMTVEFVVMKNCSSTHFIFGIDYLIMYGIDLHNNKGR</sequence>
<evidence type="ECO:0000313" key="2">
    <source>
        <dbReference type="EMBL" id="MBW0504178.1"/>
    </source>
</evidence>
<comment type="caution">
    <text evidence="2">The sequence shown here is derived from an EMBL/GenBank/DDBJ whole genome shotgun (WGS) entry which is preliminary data.</text>
</comment>
<accession>A0A9Q3DP26</accession>
<evidence type="ECO:0000256" key="1">
    <source>
        <dbReference type="SAM" id="MobiDB-lite"/>
    </source>
</evidence>
<feature type="compositionally biased region" description="Basic and acidic residues" evidence="1">
    <location>
        <begin position="1"/>
        <end position="22"/>
    </location>
</feature>
<reference evidence="2" key="1">
    <citation type="submission" date="2021-03" db="EMBL/GenBank/DDBJ databases">
        <title>Draft genome sequence of rust myrtle Austropuccinia psidii MF-1, a brazilian biotype.</title>
        <authorList>
            <person name="Quecine M.C."/>
            <person name="Pachon D.M.R."/>
            <person name="Bonatelli M.L."/>
            <person name="Correr F.H."/>
            <person name="Franceschini L.M."/>
            <person name="Leite T.F."/>
            <person name="Margarido G.R.A."/>
            <person name="Almeida C.A."/>
            <person name="Ferrarezi J.A."/>
            <person name="Labate C.A."/>
        </authorList>
    </citation>
    <scope>NUCLEOTIDE SEQUENCE</scope>
    <source>
        <strain evidence="2">MF-1</strain>
    </source>
</reference>
<dbReference type="Proteomes" id="UP000765509">
    <property type="component" value="Unassembled WGS sequence"/>
</dbReference>
<protein>
    <submittedName>
        <fullName evidence="2">Uncharacterized protein</fullName>
    </submittedName>
</protein>
<evidence type="ECO:0000313" key="3">
    <source>
        <dbReference type="Proteomes" id="UP000765509"/>
    </source>
</evidence>